<evidence type="ECO:0000256" key="3">
    <source>
        <dbReference type="SAM" id="Coils"/>
    </source>
</evidence>
<feature type="region of interest" description="Disordered" evidence="4">
    <location>
        <begin position="1"/>
        <end position="132"/>
    </location>
</feature>
<evidence type="ECO:0000256" key="4">
    <source>
        <dbReference type="SAM" id="MobiDB-lite"/>
    </source>
</evidence>
<comment type="subcellular location">
    <subcellularLocation>
        <location evidence="1">Cytoplasm</location>
    </subcellularLocation>
</comment>
<dbReference type="GeneID" id="19320147"/>
<dbReference type="OrthoDB" id="4977at2759"/>
<feature type="compositionally biased region" description="Low complexity" evidence="4">
    <location>
        <begin position="1"/>
        <end position="24"/>
    </location>
</feature>
<dbReference type="HOGENOM" id="CLU_033559_0_0_1"/>
<feature type="compositionally biased region" description="Acidic residues" evidence="4">
    <location>
        <begin position="88"/>
        <end position="117"/>
    </location>
</feature>
<dbReference type="AlphaFoldDB" id="A0A061H2G4"/>
<accession>A0A061H2G4</accession>
<dbReference type="GO" id="GO:0007017">
    <property type="term" value="P:microtubule-based process"/>
    <property type="evidence" value="ECO:0007669"/>
    <property type="project" value="InterPro"/>
</dbReference>
<evidence type="ECO:0008006" key="7">
    <source>
        <dbReference type="Google" id="ProtNLM"/>
    </source>
</evidence>
<gene>
    <name evidence="5" type="ORF">PFL1_06067</name>
</gene>
<evidence type="ECO:0000313" key="5">
    <source>
        <dbReference type="EMBL" id="EPQ26419.1"/>
    </source>
</evidence>
<evidence type="ECO:0000313" key="6">
    <source>
        <dbReference type="Proteomes" id="UP000053664"/>
    </source>
</evidence>
<evidence type="ECO:0000256" key="2">
    <source>
        <dbReference type="ARBA" id="ARBA00022490"/>
    </source>
</evidence>
<keyword evidence="3" id="KW-0175">Coiled coil</keyword>
<name>A0A061H2G4_9BASI</name>
<dbReference type="GO" id="GO:0005737">
    <property type="term" value="C:cytoplasm"/>
    <property type="evidence" value="ECO:0007669"/>
    <property type="project" value="UniProtKB-SubCell"/>
</dbReference>
<dbReference type="PANTHER" id="PTHR15346">
    <property type="entry name" value="DYNACTIN SUBUNIT"/>
    <property type="match status" value="1"/>
</dbReference>
<sequence length="596" mass="63653">MASAFDRGAAAGASSSSAQASALPARHKYANLPDVDITAPDVYESTSVPRTRRRKVKPSGGSGRRRDEDIEGRKTAGRAEGPNSRNDDDTDDDEDGDEDGYSFESQSDESIESSDDDTPYKIRKVPRGWTKAAPRVEIQSDDIERTSLKQFEADKKFRNAVELDGRAADFSDRLKRAGGRRREPVGRATTGRGRDAGISTTTYRLGGPSAARRDGDEEDSSESLVDRLRRLKFEAGLLEEEIARSAETESASINDAGEGKKDTATSTAQPAPSSKVDHDVPLSELLLQLRILRAQLAQLDSADPTAADAATTRDRAAWEAQTRGLLEKLAGSAATATTSASAAGSTDAEAVNAAKAQAQVPGKAASTNIGALDRRLAELEEALGVNEAMLDENKATPKPILPTLNRLEQQLQLLSQPRHLDAISRRVKVLVTELDRVQDSRQKLLAGGGEATNNGVSLPANVAGGDGKGGDAAAAAAAAATTTEQKGLTADEVAKLQQLFSVSTRLDPLLPLIPTVLGRMQTLSDLHASSAHFAQTLDALEARQQQRDREDREASELMANLEASMAENRERMQGNLASLEQRIASLAGRMDRLSSP</sequence>
<feature type="coiled-coil region" evidence="3">
    <location>
        <begin position="540"/>
        <end position="589"/>
    </location>
</feature>
<keyword evidence="2" id="KW-0963">Cytoplasm</keyword>
<evidence type="ECO:0000256" key="1">
    <source>
        <dbReference type="ARBA" id="ARBA00004496"/>
    </source>
</evidence>
<dbReference type="Proteomes" id="UP000053664">
    <property type="component" value="Unassembled WGS sequence"/>
</dbReference>
<feature type="region of interest" description="Disordered" evidence="4">
    <location>
        <begin position="174"/>
        <end position="224"/>
    </location>
</feature>
<organism evidence="5 6">
    <name type="scientific">Pseudozyma flocculosa PF-1</name>
    <dbReference type="NCBI Taxonomy" id="1277687"/>
    <lineage>
        <taxon>Eukaryota</taxon>
        <taxon>Fungi</taxon>
        <taxon>Dikarya</taxon>
        <taxon>Basidiomycota</taxon>
        <taxon>Ustilaginomycotina</taxon>
        <taxon>Ustilaginomycetes</taxon>
        <taxon>Ustilaginales</taxon>
        <taxon>Ustilaginaceae</taxon>
        <taxon>Pseudozyma</taxon>
    </lineage>
</organism>
<reference evidence="5 6" key="1">
    <citation type="journal article" date="2013" name="Plant Cell">
        <title>The transition from a phytopathogenic smut ancestor to an anamorphic biocontrol agent deciphered by comparative whole-genome analysis.</title>
        <authorList>
            <person name="Lefebvre F."/>
            <person name="Joly D.L."/>
            <person name="Labbe C."/>
            <person name="Teichmann B."/>
            <person name="Linning R."/>
            <person name="Belzile F."/>
            <person name="Bakkeren G."/>
            <person name="Belanger R.R."/>
        </authorList>
    </citation>
    <scope>NUCLEOTIDE SEQUENCE [LARGE SCALE GENOMIC DNA]</scope>
    <source>
        <strain evidence="5 6">PF-1</strain>
    </source>
</reference>
<dbReference type="RefSeq" id="XP_007881796.1">
    <property type="nucleotide sequence ID" value="XM_007883605.1"/>
</dbReference>
<protein>
    <recommendedName>
        <fullName evidence="7">Dynactin subunit 2</fullName>
    </recommendedName>
</protein>
<feature type="region of interest" description="Disordered" evidence="4">
    <location>
        <begin position="243"/>
        <end position="279"/>
    </location>
</feature>
<proteinExistence type="predicted"/>
<dbReference type="EMBL" id="KE361645">
    <property type="protein sequence ID" value="EPQ26419.1"/>
    <property type="molecule type" value="Genomic_DNA"/>
</dbReference>
<dbReference type="KEGG" id="pfp:PFL1_06067"/>
<dbReference type="eggNOG" id="KOG3958">
    <property type="taxonomic scope" value="Eukaryota"/>
</dbReference>
<feature type="compositionally biased region" description="Basic and acidic residues" evidence="4">
    <location>
        <begin position="174"/>
        <end position="185"/>
    </location>
</feature>
<dbReference type="GO" id="GO:0005869">
    <property type="term" value="C:dynactin complex"/>
    <property type="evidence" value="ECO:0007669"/>
    <property type="project" value="InterPro"/>
</dbReference>
<dbReference type="InterPro" id="IPR028133">
    <property type="entry name" value="Dynamitin"/>
</dbReference>
<feature type="compositionally biased region" description="Basic and acidic residues" evidence="4">
    <location>
        <begin position="64"/>
        <end position="74"/>
    </location>
</feature>
<dbReference type="Pfam" id="PF04912">
    <property type="entry name" value="Dynamitin"/>
    <property type="match status" value="1"/>
</dbReference>